<dbReference type="GO" id="GO:0005634">
    <property type="term" value="C:nucleus"/>
    <property type="evidence" value="ECO:0007669"/>
    <property type="project" value="UniProtKB-SubCell"/>
</dbReference>
<evidence type="ECO:0000256" key="3">
    <source>
        <dbReference type="PROSITE-ProRule" id="PRU00176"/>
    </source>
</evidence>
<accession>A0A6V7Y0P1</accession>
<keyword evidence="2" id="KW-0539">Nucleus</keyword>
<dbReference type="EMBL" id="CAJEWN010002730">
    <property type="protein sequence ID" value="CAD2205061.1"/>
    <property type="molecule type" value="Genomic_DNA"/>
</dbReference>
<dbReference type="GO" id="GO:0043565">
    <property type="term" value="F:sequence-specific DNA binding"/>
    <property type="evidence" value="ECO:0007669"/>
    <property type="project" value="TreeGrafter"/>
</dbReference>
<dbReference type="GO" id="GO:0050684">
    <property type="term" value="P:regulation of mRNA processing"/>
    <property type="evidence" value="ECO:0007669"/>
    <property type="project" value="TreeGrafter"/>
</dbReference>
<evidence type="ECO:0000313" key="7">
    <source>
        <dbReference type="Proteomes" id="UP000580250"/>
    </source>
</evidence>
<evidence type="ECO:0000256" key="1">
    <source>
        <dbReference type="ARBA" id="ARBA00004123"/>
    </source>
</evidence>
<dbReference type="InterPro" id="IPR035979">
    <property type="entry name" value="RBD_domain_sf"/>
</dbReference>
<dbReference type="GO" id="GO:0003723">
    <property type="term" value="F:RNA binding"/>
    <property type="evidence" value="ECO:0007669"/>
    <property type="project" value="UniProtKB-UniRule"/>
</dbReference>
<comment type="caution">
    <text evidence="6">The sequence shown here is derived from an EMBL/GenBank/DDBJ whole genome shotgun (WGS) entry which is preliminary data.</text>
</comment>
<dbReference type="InterPro" id="IPR012677">
    <property type="entry name" value="Nucleotide-bd_a/b_plait_sf"/>
</dbReference>
<dbReference type="AlphaFoldDB" id="A0A6V7Y0P1"/>
<keyword evidence="3" id="KW-0694">RNA-binding</keyword>
<dbReference type="InterPro" id="IPR000504">
    <property type="entry name" value="RRM_dom"/>
</dbReference>
<evidence type="ECO:0000313" key="6">
    <source>
        <dbReference type="EMBL" id="CAD2205061.1"/>
    </source>
</evidence>
<feature type="domain" description="RRM" evidence="5">
    <location>
        <begin position="204"/>
        <end position="277"/>
    </location>
</feature>
<organism evidence="6 7">
    <name type="scientific">Meloidogyne enterolobii</name>
    <name type="common">Root-knot nematode worm</name>
    <name type="synonym">Meloidogyne mayaguensis</name>
    <dbReference type="NCBI Taxonomy" id="390850"/>
    <lineage>
        <taxon>Eukaryota</taxon>
        <taxon>Metazoa</taxon>
        <taxon>Ecdysozoa</taxon>
        <taxon>Nematoda</taxon>
        <taxon>Chromadorea</taxon>
        <taxon>Rhabditida</taxon>
        <taxon>Tylenchina</taxon>
        <taxon>Tylenchomorpha</taxon>
        <taxon>Tylenchoidea</taxon>
        <taxon>Meloidogynidae</taxon>
        <taxon>Meloidogyninae</taxon>
        <taxon>Meloidogyne</taxon>
    </lineage>
</organism>
<evidence type="ECO:0000256" key="4">
    <source>
        <dbReference type="SAM" id="MobiDB-lite"/>
    </source>
</evidence>
<name>A0A6V7Y0P1_MELEN</name>
<evidence type="ECO:0000259" key="5">
    <source>
        <dbReference type="PROSITE" id="PS50102"/>
    </source>
</evidence>
<dbReference type="SMART" id="SM00360">
    <property type="entry name" value="RRM"/>
    <property type="match status" value="1"/>
</dbReference>
<dbReference type="GO" id="GO:0006357">
    <property type="term" value="P:regulation of transcription by RNA polymerase II"/>
    <property type="evidence" value="ECO:0007669"/>
    <property type="project" value="TreeGrafter"/>
</dbReference>
<dbReference type="Gene3D" id="3.30.70.330">
    <property type="match status" value="1"/>
</dbReference>
<proteinExistence type="predicted"/>
<dbReference type="PROSITE" id="PS50102">
    <property type="entry name" value="RRM"/>
    <property type="match status" value="1"/>
</dbReference>
<comment type="subcellular location">
    <subcellularLocation>
        <location evidence="1">Nucleus</location>
    </subcellularLocation>
</comment>
<protein>
    <recommendedName>
        <fullName evidence="5">RRM domain-containing protein</fullName>
    </recommendedName>
</protein>
<dbReference type="PANTHER" id="PTHR15683:SF8">
    <property type="entry name" value="SCAFFOLD ATTACHMENT FACTOR B, ISOFORM B"/>
    <property type="match status" value="1"/>
</dbReference>
<feature type="compositionally biased region" description="Basic and acidic residues" evidence="4">
    <location>
        <begin position="1"/>
        <end position="14"/>
    </location>
</feature>
<dbReference type="SUPFAM" id="SSF54928">
    <property type="entry name" value="RNA-binding domain, RBD"/>
    <property type="match status" value="1"/>
</dbReference>
<dbReference type="OrthoDB" id="6159259at2759"/>
<sequence length="277" mass="30143">MSNIEEKTLSDVKANELGTELGKRGETLESSLVTCGGISINPSIKTEGDVHNDDSISVLSKSSAEPLETIDAEIVKVDALANQQVSELTIDESPSKKDCAEINEASKNLLNIVEGREEKNDDDKEKIEEESEKNLTKEIIKEGQNGAQATITTEIIRSKVTEQDDVMVVEKQEAKAATNIVKEDPSTDAFSATTTTTASRDLSSSIWIRNITNTTKAVELKALFSKHGKVVTAKIFTTKNKQSPTCFGFVVLSDASSADLCVQKLNRMNFKGTHNKC</sequence>
<dbReference type="PANTHER" id="PTHR15683">
    <property type="entry name" value="SCAFFOLD ATTACHMENT FACTOR B-RELATED"/>
    <property type="match status" value="1"/>
</dbReference>
<gene>
    <name evidence="6" type="ORF">MENT_LOCUS58847</name>
</gene>
<dbReference type="InterPro" id="IPR051738">
    <property type="entry name" value="SAF_Modulators"/>
</dbReference>
<dbReference type="Pfam" id="PF00076">
    <property type="entry name" value="RRM_1"/>
    <property type="match status" value="1"/>
</dbReference>
<feature type="region of interest" description="Disordered" evidence="4">
    <location>
        <begin position="1"/>
        <end position="25"/>
    </location>
</feature>
<reference evidence="6 7" key="1">
    <citation type="submission" date="2020-08" db="EMBL/GenBank/DDBJ databases">
        <authorList>
            <person name="Koutsovoulos G."/>
            <person name="Danchin GJ E."/>
        </authorList>
    </citation>
    <scope>NUCLEOTIDE SEQUENCE [LARGE SCALE GENOMIC DNA]</scope>
</reference>
<dbReference type="Proteomes" id="UP000580250">
    <property type="component" value="Unassembled WGS sequence"/>
</dbReference>
<evidence type="ECO:0000256" key="2">
    <source>
        <dbReference type="ARBA" id="ARBA00023242"/>
    </source>
</evidence>